<dbReference type="RefSeq" id="WP_111549337.1">
    <property type="nucleotide sequence ID" value="NZ_MZXV01000085.1"/>
</dbReference>
<gene>
    <name evidence="1" type="ORF">B5V02_39375</name>
</gene>
<dbReference type="EMBL" id="MZXV01000085">
    <property type="protein sequence ID" value="PZV33383.1"/>
    <property type="molecule type" value="Genomic_DNA"/>
</dbReference>
<protein>
    <submittedName>
        <fullName evidence="1">Uncharacterized protein</fullName>
    </submittedName>
</protein>
<evidence type="ECO:0000313" key="2">
    <source>
        <dbReference type="Proteomes" id="UP000248616"/>
    </source>
</evidence>
<sequence length="160" mass="18126">MSGGREWSKISPALWRSPRFLGLKGSDERLLLVYFMTCDHMTSSGCFRLPDGYAIADLGWTMERYRTARDLLGAAGLISFDPATEEVFVDRWFRHNPPTNAKHAKGARRLINQIDSDGLREKAEAEFCETDWGGQSEQVVNSELSNHSRLANTSIFQRAR</sequence>
<dbReference type="OrthoDB" id="9151463at2"/>
<dbReference type="AlphaFoldDB" id="A0A2W7C9I3"/>
<reference evidence="2" key="1">
    <citation type="submission" date="2017-03" db="EMBL/GenBank/DDBJ databases">
        <authorList>
            <person name="Safronova V.I."/>
            <person name="Sazanova A.L."/>
            <person name="Chirak E.R."/>
        </authorList>
    </citation>
    <scope>NUCLEOTIDE SEQUENCE [LARGE SCALE GENOMIC DNA]</scope>
    <source>
        <strain evidence="2">Ach-343</strain>
    </source>
</reference>
<evidence type="ECO:0000313" key="1">
    <source>
        <dbReference type="EMBL" id="PZV33383.1"/>
    </source>
</evidence>
<dbReference type="Proteomes" id="UP000248616">
    <property type="component" value="Unassembled WGS sequence"/>
</dbReference>
<organism evidence="1 2">
    <name type="scientific">Mesorhizobium kowhaii</name>
    <dbReference type="NCBI Taxonomy" id="1300272"/>
    <lineage>
        <taxon>Bacteria</taxon>
        <taxon>Pseudomonadati</taxon>
        <taxon>Pseudomonadota</taxon>
        <taxon>Alphaproteobacteria</taxon>
        <taxon>Hyphomicrobiales</taxon>
        <taxon>Phyllobacteriaceae</taxon>
        <taxon>Mesorhizobium</taxon>
    </lineage>
</organism>
<comment type="caution">
    <text evidence="1">The sequence shown here is derived from an EMBL/GenBank/DDBJ whole genome shotgun (WGS) entry which is preliminary data.</text>
</comment>
<name>A0A2W7C9I3_9HYPH</name>
<keyword evidence="2" id="KW-1185">Reference proteome</keyword>
<proteinExistence type="predicted"/>
<accession>A0A2W7C9I3</accession>